<name>A0A2P5EJB9_TREOI</name>
<keyword evidence="3" id="KW-1185">Reference proteome</keyword>
<gene>
    <name evidence="2" type="ORF">TorRG33x02_186270</name>
</gene>
<reference evidence="3" key="1">
    <citation type="submission" date="2016-06" db="EMBL/GenBank/DDBJ databases">
        <title>Parallel loss of symbiosis genes in relatives of nitrogen-fixing non-legume Parasponia.</title>
        <authorList>
            <person name="Van Velzen R."/>
            <person name="Holmer R."/>
            <person name="Bu F."/>
            <person name="Rutten L."/>
            <person name="Van Zeijl A."/>
            <person name="Liu W."/>
            <person name="Santuari L."/>
            <person name="Cao Q."/>
            <person name="Sharma T."/>
            <person name="Shen D."/>
            <person name="Roswanjaya Y."/>
            <person name="Wardhani T."/>
            <person name="Kalhor M.S."/>
            <person name="Jansen J."/>
            <person name="Van den Hoogen J."/>
            <person name="Gungor B."/>
            <person name="Hartog M."/>
            <person name="Hontelez J."/>
            <person name="Verver J."/>
            <person name="Yang W.-C."/>
            <person name="Schijlen E."/>
            <person name="Repin R."/>
            <person name="Schilthuizen M."/>
            <person name="Schranz E."/>
            <person name="Heidstra R."/>
            <person name="Miyata K."/>
            <person name="Fedorova E."/>
            <person name="Kohlen W."/>
            <person name="Bisseling T."/>
            <person name="Smit S."/>
            <person name="Geurts R."/>
        </authorList>
    </citation>
    <scope>NUCLEOTIDE SEQUENCE [LARGE SCALE GENOMIC DNA]</scope>
    <source>
        <strain evidence="3">cv. RG33-2</strain>
    </source>
</reference>
<accession>A0A2P5EJB9</accession>
<dbReference type="OrthoDB" id="1165684at2759"/>
<sequence length="230" mass="26647">MENINSALDEELQSRRKLDFQENDGNCDQSHHLKVIVEDDSKEEATDCGKKNIESLHSKIPSEAIPQVNMEFEKEEDVYEFYNSYAYKVGFSIRRSKGHKDKDGKIKDRTFCCSSEGHREKDKRNVNVKCPRAQTRFGCLAKLKIKSTQMNTYRVVEFIAEHTHQTSTSNKSHLHRSQRRLTLSQAAEIDLADISRIAPKSSWELMYRRAGSCENVGFTLVDFRNHIRTK</sequence>
<dbReference type="Pfam" id="PF03101">
    <property type="entry name" value="FAR1"/>
    <property type="match status" value="1"/>
</dbReference>
<feature type="domain" description="FAR1" evidence="1">
    <location>
        <begin position="80"/>
        <end position="166"/>
    </location>
</feature>
<proteinExistence type="predicted"/>
<dbReference type="InParanoid" id="A0A2P5EJB9"/>
<dbReference type="PANTHER" id="PTHR46328">
    <property type="entry name" value="FAR-RED IMPAIRED RESPONSIVE (FAR1) FAMILY PROTEIN-RELATED"/>
    <property type="match status" value="1"/>
</dbReference>
<dbReference type="InterPro" id="IPR004330">
    <property type="entry name" value="FAR1_DNA_bnd_dom"/>
</dbReference>
<dbReference type="PANTHER" id="PTHR46328:SF34">
    <property type="entry name" value="PROTEIN FAR1-RELATED SEQUENCE 5-LIKE"/>
    <property type="match status" value="1"/>
</dbReference>
<dbReference type="STRING" id="63057.A0A2P5EJB9"/>
<dbReference type="AlphaFoldDB" id="A0A2P5EJB9"/>
<comment type="caution">
    <text evidence="2">The sequence shown here is derived from an EMBL/GenBank/DDBJ whole genome shotgun (WGS) entry which is preliminary data.</text>
</comment>
<evidence type="ECO:0000259" key="1">
    <source>
        <dbReference type="Pfam" id="PF03101"/>
    </source>
</evidence>
<evidence type="ECO:0000313" key="3">
    <source>
        <dbReference type="Proteomes" id="UP000237000"/>
    </source>
</evidence>
<protein>
    <submittedName>
        <fullName evidence="2">FHY3/FAR1 family</fullName>
    </submittedName>
</protein>
<organism evidence="2 3">
    <name type="scientific">Trema orientale</name>
    <name type="common">Charcoal tree</name>
    <name type="synonym">Celtis orientalis</name>
    <dbReference type="NCBI Taxonomy" id="63057"/>
    <lineage>
        <taxon>Eukaryota</taxon>
        <taxon>Viridiplantae</taxon>
        <taxon>Streptophyta</taxon>
        <taxon>Embryophyta</taxon>
        <taxon>Tracheophyta</taxon>
        <taxon>Spermatophyta</taxon>
        <taxon>Magnoliopsida</taxon>
        <taxon>eudicotyledons</taxon>
        <taxon>Gunneridae</taxon>
        <taxon>Pentapetalae</taxon>
        <taxon>rosids</taxon>
        <taxon>fabids</taxon>
        <taxon>Rosales</taxon>
        <taxon>Cannabaceae</taxon>
        <taxon>Trema</taxon>
    </lineage>
</organism>
<dbReference type="Proteomes" id="UP000237000">
    <property type="component" value="Unassembled WGS sequence"/>
</dbReference>
<dbReference type="EMBL" id="JXTC01000145">
    <property type="protein sequence ID" value="PON85625.1"/>
    <property type="molecule type" value="Genomic_DNA"/>
</dbReference>
<evidence type="ECO:0000313" key="2">
    <source>
        <dbReference type="EMBL" id="PON85625.1"/>
    </source>
</evidence>